<evidence type="ECO:0000313" key="10">
    <source>
        <dbReference type="EMBL" id="ASD62515.1"/>
    </source>
</evidence>
<dbReference type="AlphaFoldDB" id="A0A1Z3N4W1"/>
<dbReference type="GO" id="GO:0071978">
    <property type="term" value="P:bacterial-type flagellum-dependent swarming motility"/>
    <property type="evidence" value="ECO:0007669"/>
    <property type="project" value="TreeGrafter"/>
</dbReference>
<keyword evidence="10" id="KW-0969">Cilium</keyword>
<dbReference type="PANTHER" id="PTHR30435">
    <property type="entry name" value="FLAGELLAR PROTEIN"/>
    <property type="match status" value="1"/>
</dbReference>
<dbReference type="GO" id="GO:0009425">
    <property type="term" value="C:bacterial-type flagellum basal body"/>
    <property type="evidence" value="ECO:0007669"/>
    <property type="project" value="UniProtKB-SubCell"/>
</dbReference>
<comment type="similarity">
    <text evidence="2 5">Belongs to the flagella basal body rod proteins family.</text>
</comment>
<dbReference type="InterPro" id="IPR019776">
    <property type="entry name" value="Flagellar_basal_body_rod_CS"/>
</dbReference>
<dbReference type="RefSeq" id="WP_088564148.1">
    <property type="nucleotide sequence ID" value="NZ_CP020946.1"/>
</dbReference>
<dbReference type="GO" id="GO:0009424">
    <property type="term" value="C:bacterial-type flagellum hook"/>
    <property type="evidence" value="ECO:0007669"/>
    <property type="project" value="TreeGrafter"/>
</dbReference>
<proteinExistence type="inferred from homology"/>
<reference evidence="10 11" key="1">
    <citation type="submission" date="2017-04" db="EMBL/GenBank/DDBJ databases">
        <title>Whole genome sequence of Bdellovibrio bacteriovorus strain SSB218315.</title>
        <authorList>
            <person name="Oyedara O."/>
            <person name="Rodriguez-Perez M.A."/>
        </authorList>
    </citation>
    <scope>NUCLEOTIDE SEQUENCE [LARGE SCALE GENOMIC DNA]</scope>
    <source>
        <strain evidence="10 11">SSB218315</strain>
    </source>
</reference>
<dbReference type="PANTHER" id="PTHR30435:SF1">
    <property type="entry name" value="FLAGELLAR HOOK PROTEIN FLGE"/>
    <property type="match status" value="1"/>
</dbReference>
<dbReference type="InterPro" id="IPR037925">
    <property type="entry name" value="FlgE/F/G-like"/>
</dbReference>
<evidence type="ECO:0000256" key="5">
    <source>
        <dbReference type="RuleBase" id="RU362116"/>
    </source>
</evidence>
<dbReference type="InterPro" id="IPR010930">
    <property type="entry name" value="Flg_bb/hook_C_dom"/>
</dbReference>
<dbReference type="PROSITE" id="PS00588">
    <property type="entry name" value="FLAGELLA_BB_ROD"/>
    <property type="match status" value="1"/>
</dbReference>
<evidence type="ECO:0000256" key="1">
    <source>
        <dbReference type="ARBA" id="ARBA00004117"/>
    </source>
</evidence>
<evidence type="ECO:0000259" key="8">
    <source>
        <dbReference type="Pfam" id="PF07559"/>
    </source>
</evidence>
<dbReference type="EMBL" id="CP020946">
    <property type="protein sequence ID" value="ASD62515.1"/>
    <property type="molecule type" value="Genomic_DNA"/>
</dbReference>
<dbReference type="NCBIfam" id="TIGR03506">
    <property type="entry name" value="FlgEFG_subfam"/>
    <property type="match status" value="1"/>
</dbReference>
<feature type="domain" description="Flagellar hook protein FlgE/F/G-like D1" evidence="9">
    <location>
        <begin position="88"/>
        <end position="148"/>
    </location>
</feature>
<organism evidence="10 11">
    <name type="scientific">Bdellovibrio bacteriovorus</name>
    <dbReference type="NCBI Taxonomy" id="959"/>
    <lineage>
        <taxon>Bacteria</taxon>
        <taxon>Pseudomonadati</taxon>
        <taxon>Bdellovibrionota</taxon>
        <taxon>Bdellovibrionia</taxon>
        <taxon>Bdellovibrionales</taxon>
        <taxon>Pseudobdellovibrionaceae</taxon>
        <taxon>Bdellovibrio</taxon>
    </lineage>
</organism>
<evidence type="ECO:0000256" key="3">
    <source>
        <dbReference type="ARBA" id="ARBA00019015"/>
    </source>
</evidence>
<dbReference type="Pfam" id="PF22692">
    <property type="entry name" value="LlgE_F_G_D1"/>
    <property type="match status" value="1"/>
</dbReference>
<keyword evidence="10" id="KW-0282">Flagellum</keyword>
<evidence type="ECO:0000313" key="11">
    <source>
        <dbReference type="Proteomes" id="UP000197003"/>
    </source>
</evidence>
<protein>
    <recommendedName>
        <fullName evidence="3 5">Flagellar hook protein FlgE</fullName>
    </recommendedName>
</protein>
<dbReference type="InterPro" id="IPR053967">
    <property type="entry name" value="LlgE_F_G-like_D1"/>
</dbReference>
<comment type="subcellular location">
    <subcellularLocation>
        <location evidence="1 5">Bacterial flagellum basal body</location>
    </subcellularLocation>
</comment>
<evidence type="ECO:0000256" key="4">
    <source>
        <dbReference type="ARBA" id="ARBA00023143"/>
    </source>
</evidence>
<feature type="domain" description="Flagellar basal body rod protein N-terminal" evidence="6">
    <location>
        <begin position="7"/>
        <end position="37"/>
    </location>
</feature>
<dbReference type="OrthoDB" id="5288318at2"/>
<dbReference type="InterPro" id="IPR001444">
    <property type="entry name" value="Flag_bb_rod_N"/>
</dbReference>
<evidence type="ECO:0000259" key="6">
    <source>
        <dbReference type="Pfam" id="PF00460"/>
    </source>
</evidence>
<feature type="domain" description="Flagellar basal-body/hook protein C-terminal" evidence="7">
    <location>
        <begin position="383"/>
        <end position="425"/>
    </location>
</feature>
<dbReference type="GO" id="GO:0005829">
    <property type="term" value="C:cytosol"/>
    <property type="evidence" value="ECO:0007669"/>
    <property type="project" value="TreeGrafter"/>
</dbReference>
<dbReference type="Gene3D" id="2.60.98.20">
    <property type="entry name" value="Flagellar hook protein FlgE"/>
    <property type="match status" value="1"/>
</dbReference>
<comment type="function">
    <text evidence="5">A flexible structure which links the flagellar filament to the drive apparatus in the basal body.</text>
</comment>
<evidence type="ECO:0000256" key="2">
    <source>
        <dbReference type="ARBA" id="ARBA00009677"/>
    </source>
</evidence>
<dbReference type="InterPro" id="IPR037058">
    <property type="entry name" value="Falgellar_hook_FlgE_sf"/>
</dbReference>
<dbReference type="InterPro" id="IPR011491">
    <property type="entry name" value="FlgE_D2"/>
</dbReference>
<name>A0A1Z3N4W1_BDEBC</name>
<gene>
    <name evidence="10" type="ORF">B9G79_02495</name>
</gene>
<dbReference type="Pfam" id="PF06429">
    <property type="entry name" value="Flg_bbr_C"/>
    <property type="match status" value="1"/>
</dbReference>
<evidence type="ECO:0000259" key="7">
    <source>
        <dbReference type="Pfam" id="PF06429"/>
    </source>
</evidence>
<dbReference type="Proteomes" id="UP000197003">
    <property type="component" value="Chromosome"/>
</dbReference>
<dbReference type="InterPro" id="IPR020013">
    <property type="entry name" value="Flagellar_FlgE/F/G"/>
</dbReference>
<dbReference type="Pfam" id="PF07559">
    <property type="entry name" value="FlgE_D2"/>
    <property type="match status" value="1"/>
</dbReference>
<dbReference type="Pfam" id="PF00460">
    <property type="entry name" value="Flg_bb_rod"/>
    <property type="match status" value="1"/>
</dbReference>
<accession>A0A1Z3N4W1</accession>
<keyword evidence="10" id="KW-0966">Cell projection</keyword>
<dbReference type="SUPFAM" id="SSF117143">
    <property type="entry name" value="Flagellar hook protein flgE"/>
    <property type="match status" value="1"/>
</dbReference>
<sequence>MGILSSLYTGVSGMTAQGEALGVIGDNIANANTIGFKASRAEFQDIISKNLKGIVGGNQIGRGVKIGAVNPILSQGNIDATEKVTDLAISGDGYFKVKGSDGESYTRDGSFHFDREGYLVTNDNQRVQGFSTDEKGNIVNKMTDIKFPRALIPAKATKELKLDLNLDSRMEPTKKFDVNDPYSTSHYSTGVEMYDSQGNKHLVSFFFNKVNDREWEFKGLVDGKEITGGEEGKMSEVAAGKLMFTVDGKLDSQETTSTNFNFKGGALQDQQVKLNFGDAIKDGGKGLDGTKQYGKNSDLISWHQDGAAAGTITGLSFNDEGTLTAVYSNGQANDLAQIALAKFENPEALFKVGNNRLKESRDSGTASVGAPGAAGRGKLFAKSLERSTVDLATEFVNMIQNQRGFQANAKTITTTDELLNEVIQLKR</sequence>
<feature type="domain" description="Flagellar hook protein FlgE D2" evidence="8">
    <location>
        <begin position="165"/>
        <end position="306"/>
    </location>
</feature>
<keyword evidence="4 5" id="KW-0975">Bacterial flagellum</keyword>
<evidence type="ECO:0000259" key="9">
    <source>
        <dbReference type="Pfam" id="PF22692"/>
    </source>
</evidence>